<protein>
    <submittedName>
        <fullName evidence="2">Uncharacterized protein</fullName>
    </submittedName>
</protein>
<evidence type="ECO:0000313" key="3">
    <source>
        <dbReference type="Proteomes" id="UP001148838"/>
    </source>
</evidence>
<evidence type="ECO:0000256" key="1">
    <source>
        <dbReference type="SAM" id="MobiDB-lite"/>
    </source>
</evidence>
<name>A0ABQ8TPB8_PERAM</name>
<feature type="compositionally biased region" description="Basic and acidic residues" evidence="1">
    <location>
        <begin position="114"/>
        <end position="130"/>
    </location>
</feature>
<gene>
    <name evidence="2" type="ORF">ANN_10559</name>
</gene>
<keyword evidence="3" id="KW-1185">Reference proteome</keyword>
<proteinExistence type="predicted"/>
<organism evidence="2 3">
    <name type="scientific">Periplaneta americana</name>
    <name type="common">American cockroach</name>
    <name type="synonym">Blatta americana</name>
    <dbReference type="NCBI Taxonomy" id="6978"/>
    <lineage>
        <taxon>Eukaryota</taxon>
        <taxon>Metazoa</taxon>
        <taxon>Ecdysozoa</taxon>
        <taxon>Arthropoda</taxon>
        <taxon>Hexapoda</taxon>
        <taxon>Insecta</taxon>
        <taxon>Pterygota</taxon>
        <taxon>Neoptera</taxon>
        <taxon>Polyneoptera</taxon>
        <taxon>Dictyoptera</taxon>
        <taxon>Blattodea</taxon>
        <taxon>Blattoidea</taxon>
        <taxon>Blattidae</taxon>
        <taxon>Blattinae</taxon>
        <taxon>Periplaneta</taxon>
    </lineage>
</organism>
<feature type="region of interest" description="Disordered" evidence="1">
    <location>
        <begin position="1"/>
        <end position="26"/>
    </location>
</feature>
<evidence type="ECO:0000313" key="2">
    <source>
        <dbReference type="EMBL" id="KAJ4448541.1"/>
    </source>
</evidence>
<feature type="region of interest" description="Disordered" evidence="1">
    <location>
        <begin position="114"/>
        <end position="134"/>
    </location>
</feature>
<reference evidence="2 3" key="1">
    <citation type="journal article" date="2022" name="Allergy">
        <title>Genome assembly and annotation of Periplaneta americana reveal a comprehensive cockroach allergen profile.</title>
        <authorList>
            <person name="Wang L."/>
            <person name="Xiong Q."/>
            <person name="Saelim N."/>
            <person name="Wang L."/>
            <person name="Nong W."/>
            <person name="Wan A.T."/>
            <person name="Shi M."/>
            <person name="Liu X."/>
            <person name="Cao Q."/>
            <person name="Hui J.H.L."/>
            <person name="Sookrung N."/>
            <person name="Leung T.F."/>
            <person name="Tungtrongchitr A."/>
            <person name="Tsui S.K.W."/>
        </authorList>
    </citation>
    <scope>NUCLEOTIDE SEQUENCE [LARGE SCALE GENOMIC DNA]</scope>
    <source>
        <strain evidence="2">PWHHKU_190912</strain>
    </source>
</reference>
<comment type="caution">
    <text evidence="2">The sequence shown here is derived from an EMBL/GenBank/DDBJ whole genome shotgun (WGS) entry which is preliminary data.</text>
</comment>
<dbReference type="Proteomes" id="UP001148838">
    <property type="component" value="Unassembled WGS sequence"/>
</dbReference>
<sequence length="332" mass="37987">MSPGSSTESYPAFSRAGLRENPGKNLNQVTCPDWDSNPSHLVSLPDALTVTPQLPLTVYNADPVTVSGPGKDMRTDWIGIYYTEVCEHIGGERRGHWKPIASGCRQRWRTECCDDGGRRKRPQNDGKTDKEVEEQEQAAERAMLHGASRTCNTRTMFVDWLVQREGMRGWSGRENMAENCSLDEVGRAGGGELRERLSVVKRVEQQANINRFNILKLKDEETKQRYLVEISNRFAALATADEAEEELDVNSVWDNIRDNIKIAAEQSIGYLETKKKKPWFDEDCSIAVDRRNQAKLKFLQEPIVENRDNYFNERGEASRTLRNKKRDYLKEN</sequence>
<dbReference type="EMBL" id="JAJSOF020000005">
    <property type="protein sequence ID" value="KAJ4448541.1"/>
    <property type="molecule type" value="Genomic_DNA"/>
</dbReference>
<accession>A0ABQ8TPB8</accession>